<gene>
    <name evidence="2" type="ORF">DESAM_23186</name>
</gene>
<keyword evidence="3" id="KW-1185">Reference proteome</keyword>
<dbReference type="EMBL" id="FO203522">
    <property type="protein sequence ID" value="CCO25453.1"/>
    <property type="molecule type" value="Genomic_DNA"/>
</dbReference>
<organism evidence="2 3">
    <name type="scientific">Maridesulfovibrio hydrothermalis AM13 = DSM 14728</name>
    <dbReference type="NCBI Taxonomy" id="1121451"/>
    <lineage>
        <taxon>Bacteria</taxon>
        <taxon>Pseudomonadati</taxon>
        <taxon>Thermodesulfobacteriota</taxon>
        <taxon>Desulfovibrionia</taxon>
        <taxon>Desulfovibrionales</taxon>
        <taxon>Desulfovibrionaceae</taxon>
        <taxon>Maridesulfovibrio</taxon>
    </lineage>
</organism>
<protein>
    <recommendedName>
        <fullName evidence="4">AB hydrolase-1 domain-containing protein</fullName>
    </recommendedName>
</protein>
<accession>L0RFA3</accession>
<dbReference type="KEGG" id="dhy:DESAM_23186"/>
<dbReference type="PATRIC" id="fig|1121451.3.peg.3393"/>
<dbReference type="InterPro" id="IPR029058">
    <property type="entry name" value="AB_hydrolase_fold"/>
</dbReference>
<dbReference type="PANTHER" id="PTHR30035:SF1">
    <property type="entry name" value="AB HYDROLASE-1 DOMAIN-CONTAINING PROTEIN"/>
    <property type="match status" value="1"/>
</dbReference>
<feature type="transmembrane region" description="Helical" evidence="1">
    <location>
        <begin position="53"/>
        <end position="70"/>
    </location>
</feature>
<name>L0RFA3_9BACT</name>
<dbReference type="PANTHER" id="PTHR30035">
    <property type="entry name" value="LIPOPROTEIN VACJ-RELATED"/>
    <property type="match status" value="1"/>
</dbReference>
<dbReference type="GO" id="GO:0016020">
    <property type="term" value="C:membrane"/>
    <property type="evidence" value="ECO:0007669"/>
    <property type="project" value="InterPro"/>
</dbReference>
<evidence type="ECO:0008006" key="4">
    <source>
        <dbReference type="Google" id="ProtNLM"/>
    </source>
</evidence>
<keyword evidence="1" id="KW-1133">Transmembrane helix</keyword>
<dbReference type="Gene3D" id="3.40.50.1820">
    <property type="entry name" value="alpha/beta hydrolase"/>
    <property type="match status" value="1"/>
</dbReference>
<proteinExistence type="predicted"/>
<keyword evidence="1" id="KW-0472">Membrane</keyword>
<evidence type="ECO:0000313" key="3">
    <source>
        <dbReference type="Proteomes" id="UP000010808"/>
    </source>
</evidence>
<dbReference type="STRING" id="1121451.DESAM_23186"/>
<dbReference type="SUPFAM" id="SSF53474">
    <property type="entry name" value="alpha/beta-Hydrolases"/>
    <property type="match status" value="1"/>
</dbReference>
<reference evidence="2 3" key="1">
    <citation type="submission" date="2012-10" db="EMBL/GenBank/DDBJ databases">
        <authorList>
            <person name="Genoscope - CEA"/>
        </authorList>
    </citation>
    <scope>NUCLEOTIDE SEQUENCE [LARGE SCALE GENOMIC DNA]</scope>
    <source>
        <strain evidence="3">AM13 / DSM 14728</strain>
    </source>
</reference>
<dbReference type="AlphaFoldDB" id="L0RFA3"/>
<evidence type="ECO:0000256" key="1">
    <source>
        <dbReference type="SAM" id="Phobius"/>
    </source>
</evidence>
<dbReference type="InterPro" id="IPR007428">
    <property type="entry name" value="MlaA"/>
</dbReference>
<evidence type="ECO:0000313" key="2">
    <source>
        <dbReference type="EMBL" id="CCO25453.1"/>
    </source>
</evidence>
<dbReference type="Proteomes" id="UP000010808">
    <property type="component" value="Chromosome"/>
</dbReference>
<sequence length="474" mass="54247">MKTGPNGFMNICQSRECFYNLLLNTANTCCSFTKYITAVNCIAMGNNTKSSHIFSYTFIYALLFFFSFSIPPSYADEFRFPITDPYKATIFGTPPEMIYNFKNPVETEECEIVIENRRIPDIFWYNEKFFYTTAMQEKEAPLVFIIAGTGSEHDSTKMKFLTQLFYEAGFHVVALSSPTHMNFLVGISEYAAPGYIPNDVEDLYRVMKWIKINLEEDHQIRSYNVTGYSLGAMHSAFLSKLDEKRKDFRFRKVLLMNPPVSLYTSALRFDSWLGPENLGNKTPRQVIDELIKAFSEIYVHSNVIDLDDDFLYALSKHTNFSNMDLKAIIAASFRLTSSNMIFCSDVCINAGYVVPVDKVLSTADNLMPYIKVAAAITFEEYIDQYLLPYLQFITPDVTKDDVIKQCSLELIKDYLSTSDKIYVLGNADDIILAENDVEFLRKTFADRAVLFEHGGHCGNLMFKPYALKAQELLK</sequence>
<keyword evidence="1" id="KW-0812">Transmembrane</keyword>
<dbReference type="eggNOG" id="COG1073">
    <property type="taxonomic scope" value="Bacteria"/>
</dbReference>
<dbReference type="HOGENOM" id="CLU_052028_0_0_7"/>